<dbReference type="GO" id="GO:0003676">
    <property type="term" value="F:nucleic acid binding"/>
    <property type="evidence" value="ECO:0007669"/>
    <property type="project" value="InterPro"/>
</dbReference>
<evidence type="ECO:0000256" key="3">
    <source>
        <dbReference type="ARBA" id="ARBA00022833"/>
    </source>
</evidence>
<evidence type="ECO:0000256" key="1">
    <source>
        <dbReference type="ARBA" id="ARBA00022723"/>
    </source>
</evidence>
<reference evidence="8" key="1">
    <citation type="submission" date="2022-10" db="EMBL/GenBank/DDBJ databases">
        <authorList>
            <person name="Chen Y."/>
            <person name="Dougan E. K."/>
            <person name="Chan C."/>
            <person name="Rhodes N."/>
            <person name="Thang M."/>
        </authorList>
    </citation>
    <scope>NUCLEOTIDE SEQUENCE</scope>
</reference>
<dbReference type="GO" id="GO:0008270">
    <property type="term" value="F:zinc ion binding"/>
    <property type="evidence" value="ECO:0007669"/>
    <property type="project" value="UniProtKB-KW"/>
</dbReference>
<evidence type="ECO:0008006" key="11">
    <source>
        <dbReference type="Google" id="ProtNLM"/>
    </source>
</evidence>
<feature type="region of interest" description="Disordered" evidence="5">
    <location>
        <begin position="792"/>
        <end position="868"/>
    </location>
</feature>
<evidence type="ECO:0000313" key="10">
    <source>
        <dbReference type="Proteomes" id="UP001152797"/>
    </source>
</evidence>
<keyword evidence="2 4" id="KW-0863">Zinc-finger</keyword>
<dbReference type="SMART" id="SM00356">
    <property type="entry name" value="ZnF_C3H1"/>
    <property type="match status" value="1"/>
</dbReference>
<sequence length="916" mass="97358">MDDRRTPGEPISYGPGGPQNANPFWSERVRDDMALRALRPSFLPPTSDSEELVPVEGARAADALQLSALRMVENDGSMGMNPGVSSFMQGAVPSFESSNYRQDIATVLRVILSQNQELAREVARLRRQVEEGSGVMEGRSGGLTASEGRRQIQEGAHQERFRALEGLTENPKGPGAPGDASFVGALVEVEAVTGGESRPCPPRKTGDPVEQSLAVTSATSSSLGPSAQLQSLVEVEAVTGGESRPCPPRKTAPAVGESLVVSGVIAPLAPTNQLQSLVEVEAVTGGESRPCPPRKTAVAVRESLVVPDGIAPLAPASQLQFLAAAPAVTGGESRPGDPRALVEVEAVAGGEPRPCPPRRTGYPVGASLEVTAGAPLAPKDLDLLMRQRSLHPETWLQRRLSASPELHYGIYGQRNGCVGPSVSPLIGGLNPTRSAPHVDLLSGGPWGGNGGGREADQTGLPSWLRSLATTQETIRTVELTKLPEIKEGELGSLVVGDWIALISPTMRDLSGSSSKWWDAVLRAATEAYSEWLRAEPLQRLYVVPRNPIEEDPSWGRVEQRGQSMMLAALPEMLKAEVLANRATSTVEVLFRIFTRYQPGGLGERALLLRQLVEGKQLFATVGEMMEHLRGWKRWLRRAVELQIAIPDPTLLVGALEKMGTILTHQSAQASFRLSSARVLLQIDVNPTVQGVTSYADVLLAEAESAFHGVTQQTTAKVKSVEVSPTPKAGGTGLGATPEGKKPTPSSNTTTKQVPCKYFSSEEGCKKGSECTFKHDWSAVEKSGRCYNCGSTQHTKKDCGVKARKPGDAGKSIKAVSGERPGGGSKASEDGKGKGKEALAPSIKKEAKVEDSTGTEKTAGAPKKEEDPVKELVQEAAGLLRSLRGSALKKVQAKSEAEWLNAKEVTVQLAQGSTVLH</sequence>
<protein>
    <recommendedName>
        <fullName evidence="11">C3H1-type domain-containing protein</fullName>
    </recommendedName>
</protein>
<evidence type="ECO:0000259" key="6">
    <source>
        <dbReference type="PROSITE" id="PS50103"/>
    </source>
</evidence>
<dbReference type="InterPro" id="IPR036855">
    <property type="entry name" value="Znf_CCCH_sf"/>
</dbReference>
<feature type="zinc finger region" description="C3H1-type" evidence="4">
    <location>
        <begin position="749"/>
        <end position="777"/>
    </location>
</feature>
<feature type="region of interest" description="Disordered" evidence="5">
    <location>
        <begin position="717"/>
        <end position="752"/>
    </location>
</feature>
<dbReference type="PROSITE" id="PS50103">
    <property type="entry name" value="ZF_C3H1"/>
    <property type="match status" value="1"/>
</dbReference>
<evidence type="ECO:0000313" key="9">
    <source>
        <dbReference type="EMBL" id="CAL1125734.1"/>
    </source>
</evidence>
<dbReference type="PROSITE" id="PS50158">
    <property type="entry name" value="ZF_CCHC"/>
    <property type="match status" value="1"/>
</dbReference>
<keyword evidence="1 4" id="KW-0479">Metal-binding</keyword>
<proteinExistence type="predicted"/>
<dbReference type="Proteomes" id="UP001152797">
    <property type="component" value="Unassembled WGS sequence"/>
</dbReference>
<feature type="domain" description="C3H1-type" evidence="6">
    <location>
        <begin position="749"/>
        <end position="777"/>
    </location>
</feature>
<organism evidence="8">
    <name type="scientific">Cladocopium goreaui</name>
    <dbReference type="NCBI Taxonomy" id="2562237"/>
    <lineage>
        <taxon>Eukaryota</taxon>
        <taxon>Sar</taxon>
        <taxon>Alveolata</taxon>
        <taxon>Dinophyceae</taxon>
        <taxon>Suessiales</taxon>
        <taxon>Symbiodiniaceae</taxon>
        <taxon>Cladocopium</taxon>
    </lineage>
</organism>
<evidence type="ECO:0000313" key="8">
    <source>
        <dbReference type="EMBL" id="CAI3972359.1"/>
    </source>
</evidence>
<dbReference type="InterPro" id="IPR000571">
    <property type="entry name" value="Znf_CCCH"/>
</dbReference>
<comment type="caution">
    <text evidence="8">The sequence shown here is derived from an EMBL/GenBank/DDBJ whole genome shotgun (WGS) entry which is preliminary data.</text>
</comment>
<feature type="compositionally biased region" description="Low complexity" evidence="5">
    <location>
        <begin position="742"/>
        <end position="751"/>
    </location>
</feature>
<gene>
    <name evidence="8" type="ORF">C1SCF055_LOCUS947</name>
</gene>
<feature type="compositionally biased region" description="Basic and acidic residues" evidence="5">
    <location>
        <begin position="794"/>
        <end position="807"/>
    </location>
</feature>
<dbReference type="EMBL" id="CAMXCT010000005">
    <property type="protein sequence ID" value="CAI3972359.1"/>
    <property type="molecule type" value="Genomic_DNA"/>
</dbReference>
<reference evidence="9" key="2">
    <citation type="submission" date="2024-04" db="EMBL/GenBank/DDBJ databases">
        <authorList>
            <person name="Chen Y."/>
            <person name="Shah S."/>
            <person name="Dougan E. K."/>
            <person name="Thang M."/>
            <person name="Chan C."/>
        </authorList>
    </citation>
    <scope>NUCLEOTIDE SEQUENCE [LARGE SCALE GENOMIC DNA]</scope>
</reference>
<dbReference type="EMBL" id="CAMXCT030000005">
    <property type="protein sequence ID" value="CAL4759671.1"/>
    <property type="molecule type" value="Genomic_DNA"/>
</dbReference>
<name>A0A9P1BFH8_9DINO</name>
<feature type="domain" description="CCHC-type" evidence="7">
    <location>
        <begin position="784"/>
        <end position="798"/>
    </location>
</feature>
<dbReference type="InterPro" id="IPR001878">
    <property type="entry name" value="Znf_CCHC"/>
</dbReference>
<evidence type="ECO:0000256" key="5">
    <source>
        <dbReference type="SAM" id="MobiDB-lite"/>
    </source>
</evidence>
<evidence type="ECO:0000256" key="4">
    <source>
        <dbReference type="PROSITE-ProRule" id="PRU00723"/>
    </source>
</evidence>
<dbReference type="AlphaFoldDB" id="A0A9P1BFH8"/>
<dbReference type="OrthoDB" id="449314at2759"/>
<evidence type="ECO:0000256" key="2">
    <source>
        <dbReference type="ARBA" id="ARBA00022771"/>
    </source>
</evidence>
<feature type="region of interest" description="Disordered" evidence="5">
    <location>
        <begin position="1"/>
        <end position="24"/>
    </location>
</feature>
<dbReference type="SUPFAM" id="SSF90229">
    <property type="entry name" value="CCCH zinc finger"/>
    <property type="match status" value="1"/>
</dbReference>
<keyword evidence="3 4" id="KW-0862">Zinc</keyword>
<accession>A0A9P1BFH8</accession>
<keyword evidence="10" id="KW-1185">Reference proteome</keyword>
<feature type="compositionally biased region" description="Basic and acidic residues" evidence="5">
    <location>
        <begin position="826"/>
        <end position="850"/>
    </location>
</feature>
<dbReference type="EMBL" id="CAMXCT020000005">
    <property type="protein sequence ID" value="CAL1125734.1"/>
    <property type="molecule type" value="Genomic_DNA"/>
</dbReference>
<evidence type="ECO:0000259" key="7">
    <source>
        <dbReference type="PROSITE" id="PS50158"/>
    </source>
</evidence>